<proteinExistence type="predicted"/>
<protein>
    <submittedName>
        <fullName evidence="2">NERD domain-containing protein</fullName>
    </submittedName>
</protein>
<organism evidence="2 3">
    <name type="scientific">Streptomyces luteoverticillatus</name>
    <name type="common">Streptoverticillium luteoverticillatus</name>
    <dbReference type="NCBI Taxonomy" id="66425"/>
    <lineage>
        <taxon>Bacteria</taxon>
        <taxon>Bacillati</taxon>
        <taxon>Actinomycetota</taxon>
        <taxon>Actinomycetes</taxon>
        <taxon>Kitasatosporales</taxon>
        <taxon>Streptomycetaceae</taxon>
        <taxon>Streptomyces</taxon>
    </lineage>
</organism>
<dbReference type="EMBL" id="CP034587">
    <property type="protein sequence ID" value="AZQ72699.1"/>
    <property type="molecule type" value="Genomic_DNA"/>
</dbReference>
<evidence type="ECO:0000259" key="1">
    <source>
        <dbReference type="PROSITE" id="PS50965"/>
    </source>
</evidence>
<name>A0A3Q9FX31_STRLT</name>
<dbReference type="InterPro" id="IPR011528">
    <property type="entry name" value="NERD"/>
</dbReference>
<reference evidence="2 3" key="1">
    <citation type="submission" date="2018-12" db="EMBL/GenBank/DDBJ databases">
        <title>The whole draft genome of Streptomyce luteoverticillatus CGMCC 15060.</title>
        <authorList>
            <person name="Feng Z."/>
            <person name="Chen G."/>
            <person name="Zhang J."/>
            <person name="Zhu H."/>
            <person name="Yu X."/>
            <person name="Zhang W."/>
            <person name="Zhang X."/>
        </authorList>
    </citation>
    <scope>NUCLEOTIDE SEQUENCE [LARGE SCALE GENOMIC DNA]</scope>
    <source>
        <strain evidence="2 3">CGMCC 15060</strain>
    </source>
</reference>
<feature type="domain" description="NERD" evidence="1">
    <location>
        <begin position="131"/>
        <end position="243"/>
    </location>
</feature>
<accession>A0A3Q9FX31</accession>
<dbReference type="AlphaFoldDB" id="A0A3Q9FX31"/>
<gene>
    <name evidence="2" type="ORF">EKH77_17045</name>
</gene>
<keyword evidence="3" id="KW-1185">Reference proteome</keyword>
<evidence type="ECO:0000313" key="3">
    <source>
        <dbReference type="Proteomes" id="UP000267900"/>
    </source>
</evidence>
<sequence>MTRSWGARVDELRIVEGNQPGRDRVFAVLPDGVAVAWLDRTTDEVKILREEYGPAALEALAPYRTHPSDDLPKVQRAQRPLLPPLTPDLDLARNRAGELLREKLASEGPNPFERFLSWVLRRDSEWDSWRVGLTGERRVGRELERLSGQGWRALHSIPLPNSVDIDHLLIGPGGVFNINTKNHPGKSVWVGNDSARVNHGPWQPYTRKVRAEARRVQRVLESYTGTAVQVQPVLVFVGVSDLESASALTDVRVWEPRKIATLGPMSGRLSPEEIETLYAIARHRSAWLEA</sequence>
<dbReference type="PROSITE" id="PS50965">
    <property type="entry name" value="NERD"/>
    <property type="match status" value="1"/>
</dbReference>
<dbReference type="Proteomes" id="UP000267900">
    <property type="component" value="Chromosome"/>
</dbReference>
<dbReference type="OrthoDB" id="5793358at2"/>
<evidence type="ECO:0000313" key="2">
    <source>
        <dbReference type="EMBL" id="AZQ72699.1"/>
    </source>
</evidence>
<dbReference type="Pfam" id="PF08378">
    <property type="entry name" value="NERD"/>
    <property type="match status" value="1"/>
</dbReference>